<evidence type="ECO:0000256" key="1">
    <source>
        <dbReference type="ARBA" id="ARBA00001974"/>
    </source>
</evidence>
<keyword evidence="4" id="KW-0274">FAD</keyword>
<dbReference type="InterPro" id="IPR004113">
    <property type="entry name" value="FAD-bd_oxidored_4_C"/>
</dbReference>
<dbReference type="PROSITE" id="PS51387">
    <property type="entry name" value="FAD_PCMH"/>
    <property type="match status" value="1"/>
</dbReference>
<dbReference type="InterPro" id="IPR006094">
    <property type="entry name" value="Oxid_FAD_bind_N"/>
</dbReference>
<dbReference type="GO" id="GO:0071949">
    <property type="term" value="F:FAD binding"/>
    <property type="evidence" value="ECO:0007669"/>
    <property type="project" value="InterPro"/>
</dbReference>
<evidence type="ECO:0000313" key="7">
    <source>
        <dbReference type="Proteomes" id="UP000199236"/>
    </source>
</evidence>
<dbReference type="GO" id="GO:0022904">
    <property type="term" value="P:respiratory electron transport chain"/>
    <property type="evidence" value="ECO:0007669"/>
    <property type="project" value="TreeGrafter"/>
</dbReference>
<dbReference type="GO" id="GO:0003824">
    <property type="term" value="F:catalytic activity"/>
    <property type="evidence" value="ECO:0007669"/>
    <property type="project" value="InterPro"/>
</dbReference>
<evidence type="ECO:0000259" key="5">
    <source>
        <dbReference type="PROSITE" id="PS51387"/>
    </source>
</evidence>
<dbReference type="Gene3D" id="3.30.43.10">
    <property type="entry name" value="Uridine Diphospho-n-acetylenolpyruvylglucosamine Reductase, domain 2"/>
    <property type="match status" value="1"/>
</dbReference>
<organism evidence="6 7">
    <name type="scientific">Cohaesibacter marisflavi</name>
    <dbReference type="NCBI Taxonomy" id="655353"/>
    <lineage>
        <taxon>Bacteria</taxon>
        <taxon>Pseudomonadati</taxon>
        <taxon>Pseudomonadota</taxon>
        <taxon>Alphaproteobacteria</taxon>
        <taxon>Hyphomicrobiales</taxon>
        <taxon>Cohaesibacteraceae</taxon>
    </lineage>
</organism>
<dbReference type="FunFam" id="1.10.45.10:FF:000001">
    <property type="entry name" value="D-lactate dehydrogenase mitochondrial"/>
    <property type="match status" value="1"/>
</dbReference>
<dbReference type="EMBL" id="FOVR01000003">
    <property type="protein sequence ID" value="SFO08781.1"/>
    <property type="molecule type" value="Genomic_DNA"/>
</dbReference>
<evidence type="ECO:0000313" key="6">
    <source>
        <dbReference type="EMBL" id="SFO08781.1"/>
    </source>
</evidence>
<evidence type="ECO:0000256" key="2">
    <source>
        <dbReference type="ARBA" id="ARBA00008000"/>
    </source>
</evidence>
<dbReference type="SUPFAM" id="SSF56176">
    <property type="entry name" value="FAD-binding/transporter-associated domain-like"/>
    <property type="match status" value="1"/>
</dbReference>
<dbReference type="InterPro" id="IPR016169">
    <property type="entry name" value="FAD-bd_PCMH_sub2"/>
</dbReference>
<dbReference type="PANTHER" id="PTHR43716">
    <property type="entry name" value="D-2-HYDROXYGLUTARATE DEHYDROGENASE, MITOCHONDRIAL"/>
    <property type="match status" value="1"/>
</dbReference>
<dbReference type="Pfam" id="PF01565">
    <property type="entry name" value="FAD_binding_4"/>
    <property type="match status" value="1"/>
</dbReference>
<dbReference type="InterPro" id="IPR016164">
    <property type="entry name" value="FAD-linked_Oxase-like_C"/>
</dbReference>
<dbReference type="PANTHER" id="PTHR43716:SF2">
    <property type="entry name" value="BLL6224 PROTEIN"/>
    <property type="match status" value="1"/>
</dbReference>
<accession>A0A1I5ECH0</accession>
<dbReference type="InterPro" id="IPR016171">
    <property type="entry name" value="Vanillyl_alc_oxidase_C-sub2"/>
</dbReference>
<dbReference type="OrthoDB" id="9809290at2"/>
<name>A0A1I5ECH0_9HYPH</name>
<proteinExistence type="inferred from homology"/>
<keyword evidence="7" id="KW-1185">Reference proteome</keyword>
<feature type="domain" description="FAD-binding PCMH-type" evidence="5">
    <location>
        <begin position="82"/>
        <end position="263"/>
    </location>
</feature>
<dbReference type="FunFam" id="3.30.465.10:FF:000001">
    <property type="entry name" value="D-2-hydroxyglutarate dehydrogenase, mitochondrial"/>
    <property type="match status" value="1"/>
</dbReference>
<comment type="similarity">
    <text evidence="2">Belongs to the FAD-binding oxidoreductase/transferase type 4 family.</text>
</comment>
<dbReference type="STRING" id="655353.SAMN04488056_103114"/>
<dbReference type="Gene3D" id="3.30.70.2740">
    <property type="match status" value="1"/>
</dbReference>
<dbReference type="Pfam" id="PF02913">
    <property type="entry name" value="FAD-oxidase_C"/>
    <property type="match status" value="1"/>
</dbReference>
<comment type="cofactor">
    <cofactor evidence="1">
        <name>FAD</name>
        <dbReference type="ChEBI" id="CHEBI:57692"/>
    </cofactor>
</comment>
<protein>
    <submittedName>
        <fullName evidence="6">4-phosphoerythronate dehydrogenase (FAD-dependent)</fullName>
    </submittedName>
</protein>
<dbReference type="SUPFAM" id="SSF55103">
    <property type="entry name" value="FAD-linked oxidases, C-terminal domain"/>
    <property type="match status" value="1"/>
</dbReference>
<dbReference type="InterPro" id="IPR016166">
    <property type="entry name" value="FAD-bd_PCMH"/>
</dbReference>
<dbReference type="Proteomes" id="UP000199236">
    <property type="component" value="Unassembled WGS sequence"/>
</dbReference>
<dbReference type="InterPro" id="IPR051264">
    <property type="entry name" value="FAD-oxidored/transferase_4"/>
</dbReference>
<dbReference type="Gene3D" id="1.10.45.10">
    <property type="entry name" value="Vanillyl-alcohol Oxidase, Chain A, domain 4"/>
    <property type="match status" value="1"/>
</dbReference>
<dbReference type="InterPro" id="IPR036318">
    <property type="entry name" value="FAD-bd_PCMH-like_sf"/>
</dbReference>
<keyword evidence="3" id="KW-0285">Flavoprotein</keyword>
<sequence length="527" mass="57102">MSSARVWTIYPPLGLKGRFPGEDLAYQVTLQVTNSSISPKPVEPARLDSHILEQFKVLIGEQNCLTASADTDPYCREWRDKFFGKTALVLKPGSTEEVSAVMKLAYEQNCAIVPQGGNTGLVGAQTPDASGNQIILSTERLNRIRTLDADSNVAIVEAGVVLEQLQTAAEEANRLFPLALGAQGSCQIGGNLSTNAGGTSVLSYGNTRDMVLGIEVVLPDGRIMNCLRTLRKDNTGYDLKHLFIGGEGTLGVITAASLKLYPRPKDQQVAIFAVETPEKAFSLFDLARDHAGSMLTGFELMPRMGVEFTIKHAPGARDVLEAPHPWYCLLEISIGSPAVDGRALIEAIFEEAFEAGFVEDAALAETTQQAADFWRLRHGMSEVQKHEGGSIKHDISVPVSSIPAFLARALPACEEAIPGCRPVPFGHMGDGNLHFNISQPLGADREAFLARWEEINTMVHAIVVDMGGSISAEHGIGTLKRDELPAVKDPVEMDIMRQIKALFDPKGLMNPDKLIKSASSFKKDQDQ</sequence>
<dbReference type="AlphaFoldDB" id="A0A1I5ECH0"/>
<evidence type="ECO:0000256" key="4">
    <source>
        <dbReference type="ARBA" id="ARBA00022827"/>
    </source>
</evidence>
<dbReference type="Gene3D" id="3.30.465.10">
    <property type="match status" value="1"/>
</dbReference>
<dbReference type="Gene3D" id="3.30.70.2190">
    <property type="match status" value="1"/>
</dbReference>
<gene>
    <name evidence="6" type="ORF">SAMN04488056_103114</name>
</gene>
<reference evidence="6 7" key="1">
    <citation type="submission" date="2016-10" db="EMBL/GenBank/DDBJ databases">
        <authorList>
            <person name="de Groot N.N."/>
        </authorList>
    </citation>
    <scope>NUCLEOTIDE SEQUENCE [LARGE SCALE GENOMIC DNA]</scope>
    <source>
        <strain evidence="6 7">CGMCC 1.9157</strain>
    </source>
</reference>
<evidence type="ECO:0000256" key="3">
    <source>
        <dbReference type="ARBA" id="ARBA00022630"/>
    </source>
</evidence>
<dbReference type="InterPro" id="IPR016167">
    <property type="entry name" value="FAD-bd_PCMH_sub1"/>
</dbReference>